<keyword evidence="3" id="KW-0808">Transferase</keyword>
<evidence type="ECO:0000256" key="3">
    <source>
        <dbReference type="ARBA" id="ARBA00022679"/>
    </source>
</evidence>
<dbReference type="PANTHER" id="PTHR43191">
    <property type="entry name" value="RRNA METHYLTRANSFERASE 3"/>
    <property type="match status" value="1"/>
</dbReference>
<dbReference type="SUPFAM" id="SSF55315">
    <property type="entry name" value="L30e-like"/>
    <property type="match status" value="1"/>
</dbReference>
<comment type="similarity">
    <text evidence="1">Belongs to the class IV-like SAM-binding methyltransferase superfamily. RNA methyltransferase TrmH family.</text>
</comment>
<sequence length="274" mass="29155">MDGERSRMTEIITSAANPLVKRMRQLADRKHRRRAGAFVVDGVQPVWRAVEAGCEIEALVVAPELLAGSPAMRMVAEQEAAGTRVARISRELFLRLSERDGASGLAAVIRGRVRDLGELTVRPDAVFVALHEIGNPGNLGTIIRTADATGAAGVILVGDTSDPYAPSAVKASMGSLFAVEVAHADTLDDLFDWAAANGVRTVATSGGAADDYRDIRYPTPLTVLLGSEGRGLPADALEHSDDRIKIPMVGTAESLNLAVACALMLYEVRRFGLR</sequence>
<keyword evidence="7" id="KW-1185">Reference proteome</keyword>
<feature type="domain" description="tRNA/rRNA methyltransferase SpoU type" evidence="4">
    <location>
        <begin position="126"/>
        <end position="266"/>
    </location>
</feature>
<name>A0A8J3FQS7_9ACTN</name>
<dbReference type="Proteomes" id="UP000656042">
    <property type="component" value="Unassembled WGS sequence"/>
</dbReference>
<dbReference type="InterPro" id="IPR001537">
    <property type="entry name" value="SpoU_MeTrfase"/>
</dbReference>
<comment type="caution">
    <text evidence="6">The sequence shown here is derived from an EMBL/GenBank/DDBJ whole genome shotgun (WGS) entry which is preliminary data.</text>
</comment>
<evidence type="ECO:0000259" key="5">
    <source>
        <dbReference type="Pfam" id="PF22435"/>
    </source>
</evidence>
<accession>A0A8J3FQS7</accession>
<dbReference type="InterPro" id="IPR051259">
    <property type="entry name" value="rRNA_Methyltransferase"/>
</dbReference>
<dbReference type="PANTHER" id="PTHR43191:SF2">
    <property type="entry name" value="RRNA METHYLTRANSFERASE 3, MITOCHONDRIAL"/>
    <property type="match status" value="1"/>
</dbReference>
<dbReference type="InterPro" id="IPR029064">
    <property type="entry name" value="Ribosomal_eL30-like_sf"/>
</dbReference>
<dbReference type="GO" id="GO:0032259">
    <property type="term" value="P:methylation"/>
    <property type="evidence" value="ECO:0007669"/>
    <property type="project" value="UniProtKB-KW"/>
</dbReference>
<feature type="domain" description="MRM3-like substrate binding" evidence="5">
    <location>
        <begin position="17"/>
        <end position="107"/>
    </location>
</feature>
<keyword evidence="2 6" id="KW-0489">Methyltransferase</keyword>
<protein>
    <submittedName>
        <fullName evidence="6">rRNA methyltransferase</fullName>
    </submittedName>
</protein>
<organism evidence="6 7">
    <name type="scientific">Mangrovihabitans endophyticus</name>
    <dbReference type="NCBI Taxonomy" id="1751298"/>
    <lineage>
        <taxon>Bacteria</taxon>
        <taxon>Bacillati</taxon>
        <taxon>Actinomycetota</taxon>
        <taxon>Actinomycetes</taxon>
        <taxon>Micromonosporales</taxon>
        <taxon>Micromonosporaceae</taxon>
        <taxon>Mangrovihabitans</taxon>
    </lineage>
</organism>
<gene>
    <name evidence="6" type="ORF">GCM10012284_45350</name>
</gene>
<dbReference type="EMBL" id="BMMX01000024">
    <property type="protein sequence ID" value="GGL06005.1"/>
    <property type="molecule type" value="Genomic_DNA"/>
</dbReference>
<dbReference type="CDD" id="cd18095">
    <property type="entry name" value="SpoU-like_rRNA-MTase"/>
    <property type="match status" value="1"/>
</dbReference>
<dbReference type="Pfam" id="PF22435">
    <property type="entry name" value="MRM3-like_sub_bind"/>
    <property type="match status" value="1"/>
</dbReference>
<reference evidence="6" key="2">
    <citation type="submission" date="2020-09" db="EMBL/GenBank/DDBJ databases">
        <authorList>
            <person name="Sun Q."/>
            <person name="Zhou Y."/>
        </authorList>
    </citation>
    <scope>NUCLEOTIDE SEQUENCE</scope>
    <source>
        <strain evidence="6">CGMCC 4.7299</strain>
    </source>
</reference>
<dbReference type="SUPFAM" id="SSF75217">
    <property type="entry name" value="alpha/beta knot"/>
    <property type="match status" value="1"/>
</dbReference>
<evidence type="ECO:0000313" key="7">
    <source>
        <dbReference type="Proteomes" id="UP000656042"/>
    </source>
</evidence>
<reference evidence="6" key="1">
    <citation type="journal article" date="2014" name="Int. J. Syst. Evol. Microbiol.">
        <title>Complete genome sequence of Corynebacterium casei LMG S-19264T (=DSM 44701T), isolated from a smear-ripened cheese.</title>
        <authorList>
            <consortium name="US DOE Joint Genome Institute (JGI-PGF)"/>
            <person name="Walter F."/>
            <person name="Albersmeier A."/>
            <person name="Kalinowski J."/>
            <person name="Ruckert C."/>
        </authorList>
    </citation>
    <scope>NUCLEOTIDE SEQUENCE</scope>
    <source>
        <strain evidence="6">CGMCC 4.7299</strain>
    </source>
</reference>
<dbReference type="AlphaFoldDB" id="A0A8J3FQS7"/>
<dbReference type="Gene3D" id="3.30.1330.30">
    <property type="match status" value="1"/>
</dbReference>
<dbReference type="Pfam" id="PF00588">
    <property type="entry name" value="SpoU_methylase"/>
    <property type="match status" value="1"/>
</dbReference>
<evidence type="ECO:0000256" key="2">
    <source>
        <dbReference type="ARBA" id="ARBA00022603"/>
    </source>
</evidence>
<dbReference type="InterPro" id="IPR029028">
    <property type="entry name" value="Alpha/beta_knot_MTases"/>
</dbReference>
<dbReference type="InterPro" id="IPR029026">
    <property type="entry name" value="tRNA_m1G_MTases_N"/>
</dbReference>
<dbReference type="InterPro" id="IPR053888">
    <property type="entry name" value="MRM3-like_sub_bind"/>
</dbReference>
<proteinExistence type="inferred from homology"/>
<evidence type="ECO:0000256" key="1">
    <source>
        <dbReference type="ARBA" id="ARBA00007228"/>
    </source>
</evidence>
<evidence type="ECO:0000259" key="4">
    <source>
        <dbReference type="Pfam" id="PF00588"/>
    </source>
</evidence>
<dbReference type="GO" id="GO:0003723">
    <property type="term" value="F:RNA binding"/>
    <property type="evidence" value="ECO:0007669"/>
    <property type="project" value="InterPro"/>
</dbReference>
<evidence type="ECO:0000313" key="6">
    <source>
        <dbReference type="EMBL" id="GGL06005.1"/>
    </source>
</evidence>
<dbReference type="GO" id="GO:0006396">
    <property type="term" value="P:RNA processing"/>
    <property type="evidence" value="ECO:0007669"/>
    <property type="project" value="InterPro"/>
</dbReference>
<dbReference type="Gene3D" id="3.40.1280.10">
    <property type="match status" value="1"/>
</dbReference>
<dbReference type="GO" id="GO:0008173">
    <property type="term" value="F:RNA methyltransferase activity"/>
    <property type="evidence" value="ECO:0007669"/>
    <property type="project" value="InterPro"/>
</dbReference>